<keyword evidence="3" id="KW-1185">Reference proteome</keyword>
<evidence type="ECO:0000313" key="3">
    <source>
        <dbReference type="Proteomes" id="UP000299102"/>
    </source>
</evidence>
<gene>
    <name evidence="2" type="ORF">EVAR_12835_1</name>
</gene>
<sequence length="144" mass="16439">MNSAGQSKLPTHHIESACWKGQRAGRVVEVTTYGRKVHERRPRTGSHIVGQPPTKWTDDPSHKDHEPSLVLNSPESKLVRSHARCTGRETTEMGFVRCNFLETHLGRAAFVVLRCYTEHVHRTMRTKSTQQWLHPDNVVAHKCI</sequence>
<organism evidence="2 3">
    <name type="scientific">Eumeta variegata</name>
    <name type="common">Bagworm moth</name>
    <name type="synonym">Eumeta japonica</name>
    <dbReference type="NCBI Taxonomy" id="151549"/>
    <lineage>
        <taxon>Eukaryota</taxon>
        <taxon>Metazoa</taxon>
        <taxon>Ecdysozoa</taxon>
        <taxon>Arthropoda</taxon>
        <taxon>Hexapoda</taxon>
        <taxon>Insecta</taxon>
        <taxon>Pterygota</taxon>
        <taxon>Neoptera</taxon>
        <taxon>Endopterygota</taxon>
        <taxon>Lepidoptera</taxon>
        <taxon>Glossata</taxon>
        <taxon>Ditrysia</taxon>
        <taxon>Tineoidea</taxon>
        <taxon>Psychidae</taxon>
        <taxon>Oiketicinae</taxon>
        <taxon>Eumeta</taxon>
    </lineage>
</organism>
<name>A0A4C1UC79_EUMVA</name>
<comment type="caution">
    <text evidence="2">The sequence shown here is derived from an EMBL/GenBank/DDBJ whole genome shotgun (WGS) entry which is preliminary data.</text>
</comment>
<feature type="region of interest" description="Disordered" evidence="1">
    <location>
        <begin position="35"/>
        <end position="69"/>
    </location>
</feature>
<accession>A0A4C1UC79</accession>
<feature type="compositionally biased region" description="Basic and acidic residues" evidence="1">
    <location>
        <begin position="56"/>
        <end position="67"/>
    </location>
</feature>
<dbReference type="AlphaFoldDB" id="A0A4C1UC79"/>
<feature type="compositionally biased region" description="Basic residues" evidence="1">
    <location>
        <begin position="35"/>
        <end position="44"/>
    </location>
</feature>
<reference evidence="2 3" key="1">
    <citation type="journal article" date="2019" name="Commun. Biol.">
        <title>The bagworm genome reveals a unique fibroin gene that provides high tensile strength.</title>
        <authorList>
            <person name="Kono N."/>
            <person name="Nakamura H."/>
            <person name="Ohtoshi R."/>
            <person name="Tomita M."/>
            <person name="Numata K."/>
            <person name="Arakawa K."/>
        </authorList>
    </citation>
    <scope>NUCLEOTIDE SEQUENCE [LARGE SCALE GENOMIC DNA]</scope>
</reference>
<dbReference type="Proteomes" id="UP000299102">
    <property type="component" value="Unassembled WGS sequence"/>
</dbReference>
<proteinExistence type="predicted"/>
<protein>
    <submittedName>
        <fullName evidence="2">Uncharacterized protein</fullName>
    </submittedName>
</protein>
<dbReference type="EMBL" id="BGZK01000151">
    <property type="protein sequence ID" value="GBP23552.1"/>
    <property type="molecule type" value="Genomic_DNA"/>
</dbReference>
<evidence type="ECO:0000313" key="2">
    <source>
        <dbReference type="EMBL" id="GBP23552.1"/>
    </source>
</evidence>
<evidence type="ECO:0000256" key="1">
    <source>
        <dbReference type="SAM" id="MobiDB-lite"/>
    </source>
</evidence>